<evidence type="ECO:0000313" key="13">
    <source>
        <dbReference type="Proteomes" id="UP001347796"/>
    </source>
</evidence>
<dbReference type="Proteomes" id="UP001347796">
    <property type="component" value="Unassembled WGS sequence"/>
</dbReference>
<accession>A0AAN8JF10</accession>
<feature type="domain" description="Reelin" evidence="11">
    <location>
        <begin position="55"/>
        <end position="172"/>
    </location>
</feature>
<dbReference type="PANTHER" id="PTHR45828">
    <property type="entry name" value="CYTOCHROME B561/FERRIC REDUCTASE TRANSMEMBRANE"/>
    <property type="match status" value="1"/>
</dbReference>
<evidence type="ECO:0000256" key="2">
    <source>
        <dbReference type="ARBA" id="ARBA00008501"/>
    </source>
</evidence>
<dbReference type="Gene3D" id="2.60.40.4060">
    <property type="entry name" value="Reeler domain"/>
    <property type="match status" value="1"/>
</dbReference>
<dbReference type="InterPro" id="IPR042307">
    <property type="entry name" value="Reeler_sf"/>
</dbReference>
<evidence type="ECO:0000313" key="12">
    <source>
        <dbReference type="EMBL" id="KAK6175705.1"/>
    </source>
</evidence>
<dbReference type="PANTHER" id="PTHR45828:SF9">
    <property type="entry name" value="CELL WALL INTEGRITY AND STRESS RESPONSE COMPONENT 4-LIKE-RELATED"/>
    <property type="match status" value="1"/>
</dbReference>
<evidence type="ECO:0000256" key="4">
    <source>
        <dbReference type="ARBA" id="ARBA00022529"/>
    </source>
</evidence>
<evidence type="ECO:0000256" key="10">
    <source>
        <dbReference type="SAM" id="SignalP"/>
    </source>
</evidence>
<dbReference type="GO" id="GO:0005576">
    <property type="term" value="C:extracellular region"/>
    <property type="evidence" value="ECO:0007669"/>
    <property type="project" value="UniProtKB-SubCell"/>
</dbReference>
<feature type="chain" id="PRO_5042836863" description="Reelin domain-containing protein" evidence="10">
    <location>
        <begin position="19"/>
        <end position="555"/>
    </location>
</feature>
<dbReference type="InterPro" id="IPR051237">
    <property type="entry name" value="Ferric-chelate_Red/DefProt"/>
</dbReference>
<dbReference type="GO" id="GO:0045087">
    <property type="term" value="P:innate immune response"/>
    <property type="evidence" value="ECO:0007669"/>
    <property type="project" value="UniProtKB-KW"/>
</dbReference>
<feature type="region of interest" description="Disordered" evidence="9">
    <location>
        <begin position="507"/>
        <end position="555"/>
    </location>
</feature>
<dbReference type="AlphaFoldDB" id="A0AAN8JF10"/>
<evidence type="ECO:0000256" key="8">
    <source>
        <dbReference type="ARBA" id="ARBA00023022"/>
    </source>
</evidence>
<keyword evidence="13" id="KW-1185">Reference proteome</keyword>
<keyword evidence="3" id="KW-0964">Secreted</keyword>
<evidence type="ECO:0000256" key="7">
    <source>
        <dbReference type="ARBA" id="ARBA00022859"/>
    </source>
</evidence>
<dbReference type="EMBL" id="JAZGQO010000010">
    <property type="protein sequence ID" value="KAK6175705.1"/>
    <property type="molecule type" value="Genomic_DNA"/>
</dbReference>
<keyword evidence="7" id="KW-0391">Immunity</keyword>
<evidence type="ECO:0000256" key="5">
    <source>
        <dbReference type="ARBA" id="ARBA00022588"/>
    </source>
</evidence>
<keyword evidence="4" id="KW-0929">Antimicrobial</keyword>
<keyword evidence="5" id="KW-0399">Innate immunity</keyword>
<evidence type="ECO:0000256" key="3">
    <source>
        <dbReference type="ARBA" id="ARBA00022525"/>
    </source>
</evidence>
<comment type="similarity">
    <text evidence="2">Belongs to the insect defense protein family.</text>
</comment>
<sequence length="555" mass="59777">MFVILHIVILLGIPIVNGFRNGESIQGASDQLYCGREPLRRLPFHASERCDGACSPQTDDPPYRIVLESDQSTYWDDDVRVSLETIDEDSRWRVTGFAIFALDTKEQIVGAWALDDIVQLSCGSSVEGMTAVHGVADSARRRVTVRWTPEGRNLGNVTFRAVVVHSLSIFWTIAADRTLFPERTGKDVIDIATQFDEIINGTLVGDNMDLENMPSIDLFESTFKNRFESGWDPDDLFGAFNRDLTLDDFFFENRREGTFTSPFGEPPTRSGENQPDSIVNRFLNGGFPGMSPPASMFGQSQNGWNPMGAFGNPNQQQNTPPWMQGFPGMQNNMQGGMNNMWGNNQQFGQNNMQPGMQQNNRFGNNPQFGQNNMRANMQQNNMFPNMPQNNGQMPGGMFGNMQQGMPPGMGGRQGVPQNNMFANMPQNNPQMPGGMFGNVQQGVPPRMGGPQGIQQGLGGQQGMFPGMGGNGMIPGMQMGMQPGVGAPQGLGAQQRIGMPQGIGGTGLGAPQGLGGPTGNAGTPAGIALGGPSGAAGGPTGSNRGSSSIFSLFGRK</sequence>
<dbReference type="Pfam" id="PF02014">
    <property type="entry name" value="Reeler"/>
    <property type="match status" value="1"/>
</dbReference>
<evidence type="ECO:0000259" key="11">
    <source>
        <dbReference type="Pfam" id="PF02014"/>
    </source>
</evidence>
<comment type="caution">
    <text evidence="12">The sequence shown here is derived from an EMBL/GenBank/DDBJ whole genome shotgun (WGS) entry which is preliminary data.</text>
</comment>
<keyword evidence="8" id="KW-0044">Antibiotic</keyword>
<comment type="subcellular location">
    <subcellularLocation>
        <location evidence="1">Secreted</location>
    </subcellularLocation>
</comment>
<proteinExistence type="inferred from homology"/>
<gene>
    <name evidence="12" type="ORF">SNE40_014105</name>
</gene>
<feature type="compositionally biased region" description="Gly residues" evidence="9">
    <location>
        <begin position="507"/>
        <end position="518"/>
    </location>
</feature>
<dbReference type="GO" id="GO:0016020">
    <property type="term" value="C:membrane"/>
    <property type="evidence" value="ECO:0007669"/>
    <property type="project" value="TreeGrafter"/>
</dbReference>
<feature type="signal peptide" evidence="10">
    <location>
        <begin position="1"/>
        <end position="18"/>
    </location>
</feature>
<evidence type="ECO:0000256" key="9">
    <source>
        <dbReference type="SAM" id="MobiDB-lite"/>
    </source>
</evidence>
<evidence type="ECO:0000256" key="6">
    <source>
        <dbReference type="ARBA" id="ARBA00022729"/>
    </source>
</evidence>
<evidence type="ECO:0000256" key="1">
    <source>
        <dbReference type="ARBA" id="ARBA00004613"/>
    </source>
</evidence>
<feature type="compositionally biased region" description="Gly residues" evidence="9">
    <location>
        <begin position="527"/>
        <end position="539"/>
    </location>
</feature>
<reference evidence="12 13" key="1">
    <citation type="submission" date="2024-01" db="EMBL/GenBank/DDBJ databases">
        <title>The genome of the rayed Mediterranean limpet Patella caerulea (Linnaeus, 1758).</title>
        <authorList>
            <person name="Anh-Thu Weber A."/>
            <person name="Halstead-Nussloch G."/>
        </authorList>
    </citation>
    <scope>NUCLEOTIDE SEQUENCE [LARGE SCALE GENOMIC DNA]</scope>
    <source>
        <strain evidence="12">AATW-2023a</strain>
        <tissue evidence="12">Whole specimen</tissue>
    </source>
</reference>
<protein>
    <recommendedName>
        <fullName evidence="11">Reelin domain-containing protein</fullName>
    </recommendedName>
</protein>
<dbReference type="InterPro" id="IPR002861">
    <property type="entry name" value="Reeler_dom"/>
</dbReference>
<keyword evidence="6 10" id="KW-0732">Signal</keyword>
<name>A0AAN8JF10_PATCE</name>
<organism evidence="12 13">
    <name type="scientific">Patella caerulea</name>
    <name type="common">Rayed Mediterranean limpet</name>
    <dbReference type="NCBI Taxonomy" id="87958"/>
    <lineage>
        <taxon>Eukaryota</taxon>
        <taxon>Metazoa</taxon>
        <taxon>Spiralia</taxon>
        <taxon>Lophotrochozoa</taxon>
        <taxon>Mollusca</taxon>
        <taxon>Gastropoda</taxon>
        <taxon>Patellogastropoda</taxon>
        <taxon>Patelloidea</taxon>
        <taxon>Patellidae</taxon>
        <taxon>Patella</taxon>
    </lineage>
</organism>
<dbReference type="GO" id="GO:0042742">
    <property type="term" value="P:defense response to bacterium"/>
    <property type="evidence" value="ECO:0007669"/>
    <property type="project" value="UniProtKB-KW"/>
</dbReference>